<dbReference type="OMA" id="TYGVPNR"/>
<dbReference type="eggNOG" id="KOG3184">
    <property type="taxonomic scope" value="Eukaryota"/>
</dbReference>
<dbReference type="GO" id="GO:0003735">
    <property type="term" value="F:structural constituent of ribosome"/>
    <property type="evidence" value="ECO:0007669"/>
    <property type="project" value="TreeGrafter"/>
</dbReference>
<dbReference type="FunCoup" id="G0QLR4">
    <property type="interactions" value="424"/>
</dbReference>
<dbReference type="InterPro" id="IPR018038">
    <property type="entry name" value="Ribosomal_uL30_CS"/>
</dbReference>
<dbReference type="PANTHER" id="PTHR11524:SF16">
    <property type="entry name" value="LARGE RIBOSOMAL SUBUNIT PROTEIN UL30"/>
    <property type="match status" value="1"/>
</dbReference>
<dbReference type="InterPro" id="IPR016082">
    <property type="entry name" value="Ribosomal_uL30_ferredoxin-like"/>
</dbReference>
<dbReference type="InterPro" id="IPR036919">
    <property type="entry name" value="Ribo_uL30_ferredoxin-like_sf"/>
</dbReference>
<keyword evidence="3" id="KW-0687">Ribonucleoprotein</keyword>
<dbReference type="GO" id="GO:0003723">
    <property type="term" value="F:RNA binding"/>
    <property type="evidence" value="ECO:0007669"/>
    <property type="project" value="TreeGrafter"/>
</dbReference>
<dbReference type="SUPFAM" id="SSF55129">
    <property type="entry name" value="Ribosomal protein L30p/L7e"/>
    <property type="match status" value="1"/>
</dbReference>
<accession>G0QLR4</accession>
<dbReference type="Gene3D" id="3.30.1390.20">
    <property type="entry name" value="Ribosomal protein L30, ferredoxin-like fold domain"/>
    <property type="match status" value="2"/>
</dbReference>
<evidence type="ECO:0000313" key="5">
    <source>
        <dbReference type="EMBL" id="EGR33839.1"/>
    </source>
</evidence>
<keyword evidence="6" id="KW-1185">Reference proteome</keyword>
<dbReference type="RefSeq" id="XP_004039063.1">
    <property type="nucleotide sequence ID" value="XM_004039015.1"/>
</dbReference>
<dbReference type="CDD" id="cd01657">
    <property type="entry name" value="Ribosomal_L7_archeal_euk"/>
    <property type="match status" value="1"/>
</dbReference>
<dbReference type="PROSITE" id="PS00634">
    <property type="entry name" value="RIBOSOMAL_L30"/>
    <property type="match status" value="1"/>
</dbReference>
<dbReference type="GO" id="GO:0022625">
    <property type="term" value="C:cytosolic large ribosomal subunit"/>
    <property type="evidence" value="ECO:0007669"/>
    <property type="project" value="TreeGrafter"/>
</dbReference>
<keyword evidence="2" id="KW-0689">Ribosomal protein</keyword>
<evidence type="ECO:0000256" key="3">
    <source>
        <dbReference type="ARBA" id="ARBA00023274"/>
    </source>
</evidence>
<dbReference type="AlphaFoldDB" id="G0QLR4"/>
<protein>
    <recommendedName>
        <fullName evidence="4">Large ribosomal subunit protein uL30-like ferredoxin-like fold domain-containing protein</fullName>
    </recommendedName>
</protein>
<name>G0QLR4_ICHMU</name>
<evidence type="ECO:0000256" key="1">
    <source>
        <dbReference type="ARBA" id="ARBA00007594"/>
    </source>
</evidence>
<feature type="non-terminal residue" evidence="5">
    <location>
        <position position="1"/>
    </location>
</feature>
<dbReference type="PANTHER" id="PTHR11524">
    <property type="entry name" value="60S RIBOSOMAL PROTEIN L7"/>
    <property type="match status" value="1"/>
</dbReference>
<dbReference type="EMBL" id="GL983297">
    <property type="protein sequence ID" value="EGR33839.1"/>
    <property type="molecule type" value="Genomic_DNA"/>
</dbReference>
<dbReference type="Proteomes" id="UP000008983">
    <property type="component" value="Unassembled WGS sequence"/>
</dbReference>
<dbReference type="InterPro" id="IPR039699">
    <property type="entry name" value="Ribosomal_uL30"/>
</dbReference>
<dbReference type="Pfam" id="PF00327">
    <property type="entry name" value="Ribosomal_L30"/>
    <property type="match status" value="1"/>
</dbReference>
<dbReference type="InterPro" id="IPR035808">
    <property type="entry name" value="Ribosomal_uL30_euk_arc"/>
</dbReference>
<evidence type="ECO:0000313" key="6">
    <source>
        <dbReference type="Proteomes" id="UP000008983"/>
    </source>
</evidence>
<evidence type="ECO:0000256" key="2">
    <source>
        <dbReference type="ARBA" id="ARBA00022980"/>
    </source>
</evidence>
<sequence>QKIRLFFVPAEPKVAFVVRIRGVNQLHPDAIRILRLFRLRQIHNGTFFKINKASLNMLKKVLPFVTFGYPSRQTVSKLLLKRGFAKVNGQRIPITDNAFIEKELGKYNINCIEDLAHVITTCGPHFKEANNFLWPFKLDTPRGGFKNKRHAFHQGGDWGNREVFINHLVKAML</sequence>
<dbReference type="FunFam" id="3.30.1390.20:FF:000004">
    <property type="entry name" value="60S ribosomal protein L7"/>
    <property type="match status" value="1"/>
</dbReference>
<gene>
    <name evidence="5" type="ORF">IMG5_035100</name>
</gene>
<organism evidence="5 6">
    <name type="scientific">Ichthyophthirius multifiliis</name>
    <name type="common">White spot disease agent</name>
    <name type="synonym">Ich</name>
    <dbReference type="NCBI Taxonomy" id="5932"/>
    <lineage>
        <taxon>Eukaryota</taxon>
        <taxon>Sar</taxon>
        <taxon>Alveolata</taxon>
        <taxon>Ciliophora</taxon>
        <taxon>Intramacronucleata</taxon>
        <taxon>Oligohymenophorea</taxon>
        <taxon>Hymenostomatida</taxon>
        <taxon>Ophryoglenina</taxon>
        <taxon>Ichthyophthirius</taxon>
    </lineage>
</organism>
<proteinExistence type="inferred from homology"/>
<dbReference type="GO" id="GO:0000463">
    <property type="term" value="P:maturation of LSU-rRNA from tricistronic rRNA transcript (SSU-rRNA, 5.8S rRNA, LSU-rRNA)"/>
    <property type="evidence" value="ECO:0007669"/>
    <property type="project" value="TreeGrafter"/>
</dbReference>
<dbReference type="GeneID" id="14910029"/>
<reference evidence="5 6" key="1">
    <citation type="submission" date="2011-07" db="EMBL/GenBank/DDBJ databases">
        <authorList>
            <person name="Coyne R."/>
            <person name="Brami D."/>
            <person name="Johnson J."/>
            <person name="Hostetler J."/>
            <person name="Hannick L."/>
            <person name="Clark T."/>
            <person name="Cassidy-Hanley D."/>
            <person name="Inman J."/>
        </authorList>
    </citation>
    <scope>NUCLEOTIDE SEQUENCE [LARGE SCALE GENOMIC DNA]</scope>
    <source>
        <strain evidence="5 6">G5</strain>
    </source>
</reference>
<comment type="similarity">
    <text evidence="1">Belongs to the universal ribosomal protein uL30 family.</text>
</comment>
<dbReference type="InParanoid" id="G0QLR4"/>
<evidence type="ECO:0000259" key="4">
    <source>
        <dbReference type="Pfam" id="PF00327"/>
    </source>
</evidence>
<feature type="domain" description="Large ribosomal subunit protein uL30-like ferredoxin-like fold" evidence="4">
    <location>
        <begin position="15"/>
        <end position="65"/>
    </location>
</feature>
<dbReference type="OrthoDB" id="28644at2759"/>
<dbReference type="STRING" id="857967.G0QLR4"/>